<name>A0ABN8EHZ8_9GAMM</name>
<dbReference type="PANTHER" id="PTHR47506">
    <property type="entry name" value="TRANSCRIPTIONAL REGULATORY PROTEIN"/>
    <property type="match status" value="1"/>
</dbReference>
<keyword evidence="3" id="KW-0804">Transcription</keyword>
<proteinExistence type="predicted"/>
<evidence type="ECO:0000313" key="7">
    <source>
        <dbReference type="EMBL" id="CAH0992073.1"/>
    </source>
</evidence>
<dbReference type="Pfam" id="PF00440">
    <property type="entry name" value="TetR_N"/>
    <property type="match status" value="1"/>
</dbReference>
<sequence>MADAATPTRSGRPKGSNKEQTLARLMPAARKLFAEQGYSQTTFKDVGKAMGMSHAALYAYFPSKLALYIACVVDTQQILLPRYMEAIVSAESLKQAITSILMASAEAHDSDSTITGLLAAVPIEMRRHPELTEPLVEENNAILTALTTMLTDAQLTGELASDADPMDMFNAVLGSGVGVALFQYGLQAGSLKNSMRVLVEILENQFFAQQE</sequence>
<accession>A0ABN8EHZ8</accession>
<evidence type="ECO:0000256" key="5">
    <source>
        <dbReference type="SAM" id="MobiDB-lite"/>
    </source>
</evidence>
<feature type="domain" description="HTH tetR-type" evidence="6">
    <location>
        <begin position="19"/>
        <end position="79"/>
    </location>
</feature>
<protein>
    <recommendedName>
        <fullName evidence="6">HTH tetR-type domain-containing protein</fullName>
    </recommendedName>
</protein>
<comment type="caution">
    <text evidence="7">The sequence shown here is derived from an EMBL/GenBank/DDBJ whole genome shotgun (WGS) entry which is preliminary data.</text>
</comment>
<gene>
    <name evidence="7" type="ORF">SIN8267_02188</name>
</gene>
<keyword evidence="1" id="KW-0805">Transcription regulation</keyword>
<dbReference type="SUPFAM" id="SSF48498">
    <property type="entry name" value="Tetracyclin repressor-like, C-terminal domain"/>
    <property type="match status" value="1"/>
</dbReference>
<dbReference type="SUPFAM" id="SSF46689">
    <property type="entry name" value="Homeodomain-like"/>
    <property type="match status" value="1"/>
</dbReference>
<reference evidence="7" key="1">
    <citation type="submission" date="2021-12" db="EMBL/GenBank/DDBJ databases">
        <authorList>
            <person name="Rodrigo-Torres L."/>
            <person name="Arahal R. D."/>
            <person name="Lucena T."/>
        </authorList>
    </citation>
    <scope>NUCLEOTIDE SEQUENCE</scope>
    <source>
        <strain evidence="7">CECT 8267</strain>
    </source>
</reference>
<dbReference type="InterPro" id="IPR036271">
    <property type="entry name" value="Tet_transcr_reg_TetR-rel_C_sf"/>
</dbReference>
<evidence type="ECO:0000256" key="3">
    <source>
        <dbReference type="ARBA" id="ARBA00023163"/>
    </source>
</evidence>
<dbReference type="PANTHER" id="PTHR47506:SF1">
    <property type="entry name" value="HTH-TYPE TRANSCRIPTIONAL REGULATOR YJDC"/>
    <property type="match status" value="1"/>
</dbReference>
<evidence type="ECO:0000256" key="2">
    <source>
        <dbReference type="ARBA" id="ARBA00023125"/>
    </source>
</evidence>
<keyword evidence="2 4" id="KW-0238">DNA-binding</keyword>
<keyword evidence="8" id="KW-1185">Reference proteome</keyword>
<dbReference type="InterPro" id="IPR001647">
    <property type="entry name" value="HTH_TetR"/>
</dbReference>
<dbReference type="Proteomes" id="UP000838100">
    <property type="component" value="Unassembled WGS sequence"/>
</dbReference>
<feature type="region of interest" description="Disordered" evidence="5">
    <location>
        <begin position="1"/>
        <end position="20"/>
    </location>
</feature>
<feature type="DNA-binding region" description="H-T-H motif" evidence="4">
    <location>
        <begin position="42"/>
        <end position="61"/>
    </location>
</feature>
<evidence type="ECO:0000256" key="1">
    <source>
        <dbReference type="ARBA" id="ARBA00023015"/>
    </source>
</evidence>
<evidence type="ECO:0000313" key="8">
    <source>
        <dbReference type="Proteomes" id="UP000838100"/>
    </source>
</evidence>
<dbReference type="InterPro" id="IPR009057">
    <property type="entry name" value="Homeodomain-like_sf"/>
</dbReference>
<dbReference type="PROSITE" id="PS50977">
    <property type="entry name" value="HTH_TETR_2"/>
    <property type="match status" value="1"/>
</dbReference>
<dbReference type="PRINTS" id="PR00455">
    <property type="entry name" value="HTHTETR"/>
</dbReference>
<dbReference type="Gene3D" id="1.10.357.10">
    <property type="entry name" value="Tetracycline Repressor, domain 2"/>
    <property type="match status" value="1"/>
</dbReference>
<evidence type="ECO:0000259" key="6">
    <source>
        <dbReference type="PROSITE" id="PS50977"/>
    </source>
</evidence>
<evidence type="ECO:0000256" key="4">
    <source>
        <dbReference type="PROSITE-ProRule" id="PRU00335"/>
    </source>
</evidence>
<organism evidence="7 8">
    <name type="scientific">Sinobacterium norvegicum</name>
    <dbReference type="NCBI Taxonomy" id="1641715"/>
    <lineage>
        <taxon>Bacteria</taxon>
        <taxon>Pseudomonadati</taxon>
        <taxon>Pseudomonadota</taxon>
        <taxon>Gammaproteobacteria</taxon>
        <taxon>Cellvibrionales</taxon>
        <taxon>Spongiibacteraceae</taxon>
        <taxon>Sinobacterium</taxon>
    </lineage>
</organism>
<dbReference type="EMBL" id="CAKLPX010000002">
    <property type="protein sequence ID" value="CAH0992073.1"/>
    <property type="molecule type" value="Genomic_DNA"/>
</dbReference>